<name>A0A8X8W2H8_SALSN</name>
<accession>A0A8X8W2H8</accession>
<comment type="caution">
    <text evidence="1">The sequence shown here is derived from an EMBL/GenBank/DDBJ whole genome shotgun (WGS) entry which is preliminary data.</text>
</comment>
<gene>
    <name evidence="1" type="ORF">SASPL_151764</name>
</gene>
<reference evidence="1" key="1">
    <citation type="submission" date="2018-01" db="EMBL/GenBank/DDBJ databases">
        <authorList>
            <person name="Mao J.F."/>
        </authorList>
    </citation>
    <scope>NUCLEOTIDE SEQUENCE</scope>
    <source>
        <strain evidence="1">Huo1</strain>
        <tissue evidence="1">Leaf</tissue>
    </source>
</reference>
<proteinExistence type="predicted"/>
<evidence type="ECO:0000313" key="2">
    <source>
        <dbReference type="Proteomes" id="UP000298416"/>
    </source>
</evidence>
<dbReference type="Proteomes" id="UP000298416">
    <property type="component" value="Unassembled WGS sequence"/>
</dbReference>
<organism evidence="1">
    <name type="scientific">Salvia splendens</name>
    <name type="common">Scarlet sage</name>
    <dbReference type="NCBI Taxonomy" id="180675"/>
    <lineage>
        <taxon>Eukaryota</taxon>
        <taxon>Viridiplantae</taxon>
        <taxon>Streptophyta</taxon>
        <taxon>Embryophyta</taxon>
        <taxon>Tracheophyta</taxon>
        <taxon>Spermatophyta</taxon>
        <taxon>Magnoliopsida</taxon>
        <taxon>eudicotyledons</taxon>
        <taxon>Gunneridae</taxon>
        <taxon>Pentapetalae</taxon>
        <taxon>asterids</taxon>
        <taxon>lamiids</taxon>
        <taxon>Lamiales</taxon>
        <taxon>Lamiaceae</taxon>
        <taxon>Nepetoideae</taxon>
        <taxon>Mentheae</taxon>
        <taxon>Salviinae</taxon>
        <taxon>Salvia</taxon>
        <taxon>Salvia subgen. Calosphace</taxon>
        <taxon>core Calosphace</taxon>
    </lineage>
</organism>
<protein>
    <submittedName>
        <fullName evidence="1">Uncharacterized protein</fullName>
    </submittedName>
</protein>
<reference evidence="1" key="2">
    <citation type="submission" date="2020-08" db="EMBL/GenBank/DDBJ databases">
        <title>Plant Genome Project.</title>
        <authorList>
            <person name="Zhang R.-G."/>
        </authorList>
    </citation>
    <scope>NUCLEOTIDE SEQUENCE</scope>
    <source>
        <strain evidence="1">Huo1</strain>
        <tissue evidence="1">Leaf</tissue>
    </source>
</reference>
<sequence>MKATGMYKPVVPKGITEWAMMLEYMLKDDTSCPRRQYNDWLKHTIDVEYSPSTLPLQKPTFKSKWS</sequence>
<dbReference type="AlphaFoldDB" id="A0A8X8W2H8"/>
<keyword evidence="2" id="KW-1185">Reference proteome</keyword>
<dbReference type="EMBL" id="PNBA02000021">
    <property type="protein sequence ID" value="KAG6386596.1"/>
    <property type="molecule type" value="Genomic_DNA"/>
</dbReference>
<evidence type="ECO:0000313" key="1">
    <source>
        <dbReference type="EMBL" id="KAG6386596.1"/>
    </source>
</evidence>